<comment type="caution">
    <text evidence="2">The sequence shown here is derived from an EMBL/GenBank/DDBJ whole genome shotgun (WGS) entry which is preliminary data.</text>
</comment>
<keyword evidence="1" id="KW-0175">Coiled coil</keyword>
<sequence length="1013" mass="120247">MSNEIIDKKNVFSPVSYEVLYDPIKKTIPLLDVKIRSEEDGSVYFAANLIEKCIEIAKEMKPKMSTEFLAEMQMDESAIFNNFVTLNFKDKQKEHRILLKLMDLMKEKMRSAGIKPISDPLAILNNGKTSPFLTLKREQKQLIFGKLAYETTVKQMRQQKILRSDDLKISFQTDRLLDDLKESMVRYVNHHHDLSEEEKEDIEEQIRSEAYLVDSIQHFIEENRFATIKRCASFLYLDYILDGMDKKVIKKYQNEFLMLKNYLKRYEHFEDICTKFVLEAEYEPIDILGKSRDFLNAVRHEQVFDCLPIIGELSQMMMGTNSEGKSIEQYGMSLKLNGMVQKAQKESFVYQIDKLKELAEEGGKKDYFESPRKMRDQFWYSIRDLIILKYFLLYLDDDNYDPISELIRDLDYITSFHGSSSQEEVHKRFKDLAENFYEKHQDEIDRLKSNLRQISQMLRDSLNTNLNKINNQKQIKVYTRWMTFFKSILDDQLLKANRDRILRKELNTHNYKYTILTKDPMKEKSLFSFEYRIEFSNRFIYAHSGQEKISLENRVSKKDQTMTVMFLPSVKRDSSMLSQKSEEILRENQALQKIYIPYPPKLFTNDHKQQINRFLFLFVYRLIVYLFLLAYTKQLSKENQYFFLGLWHIHEYYSEGYTSMDTLIRRFCKELEFLFGMSHPAGSQGFVLGTKNDNVKNDNTSWSMYANIRKQFQLENPIQKDKIAIVTITSHKTDTSKDHRDKQYRTGIFGEVYGIYSQNNLSVFKRLWTFFDHNDETIFKRSPVLEDMMHRLYQDGFRHVLFVAKAPYTSTFLNKKEDQKELYFMNEELLTSLLPAEDFRLYPIHYHVKSVHDMRKGNYQKNALFIEDTSDIQKNLYQDHEGLVPILQLYSGNSLPRKNNPFVYHSLITYQTWNRIYKDEVLNNAIQTGLINPEGIKADLIRALLLLHTVRFEADKKNQMTIVVDPYKRLIGNDGVARRSVIEVPWGDRVIKNNQLAYFSYLHSKVFDKKEKV</sequence>
<feature type="coiled-coil region" evidence="1">
    <location>
        <begin position="430"/>
        <end position="464"/>
    </location>
</feature>
<evidence type="ECO:0000313" key="2">
    <source>
        <dbReference type="EMBL" id="RAL26386.1"/>
    </source>
</evidence>
<accession>A0A364K7W1</accession>
<keyword evidence="3" id="KW-1185">Reference proteome</keyword>
<reference evidence="2 3" key="1">
    <citation type="submission" date="2018-06" db="EMBL/GenBank/DDBJ databases">
        <title>Thermoflavimicrobium daqus sp. nov., a thermophilic microbe isolated from Moutai-flavour Daqu.</title>
        <authorList>
            <person name="Wang X."/>
            <person name="Zhou H."/>
        </authorList>
    </citation>
    <scope>NUCLEOTIDE SEQUENCE [LARGE SCALE GENOMIC DNA]</scope>
    <source>
        <strain evidence="2 3">FBKL4.011</strain>
    </source>
</reference>
<evidence type="ECO:0000256" key="1">
    <source>
        <dbReference type="SAM" id="Coils"/>
    </source>
</evidence>
<dbReference type="RefSeq" id="WP_113658071.1">
    <property type="nucleotide sequence ID" value="NZ_KZ845664.1"/>
</dbReference>
<gene>
    <name evidence="2" type="ORF">DL897_05185</name>
</gene>
<dbReference type="AlphaFoldDB" id="A0A364K7W1"/>
<evidence type="ECO:0000313" key="3">
    <source>
        <dbReference type="Proteomes" id="UP000251213"/>
    </source>
</evidence>
<dbReference type="Proteomes" id="UP000251213">
    <property type="component" value="Unassembled WGS sequence"/>
</dbReference>
<protein>
    <submittedName>
        <fullName evidence="2">Uncharacterized protein</fullName>
    </submittedName>
</protein>
<organism evidence="2 3">
    <name type="scientific">Thermoflavimicrobium daqui</name>
    <dbReference type="NCBI Taxonomy" id="2137476"/>
    <lineage>
        <taxon>Bacteria</taxon>
        <taxon>Bacillati</taxon>
        <taxon>Bacillota</taxon>
        <taxon>Bacilli</taxon>
        <taxon>Bacillales</taxon>
        <taxon>Thermoactinomycetaceae</taxon>
        <taxon>Thermoflavimicrobium</taxon>
    </lineage>
</organism>
<proteinExistence type="predicted"/>
<dbReference type="EMBL" id="QJKK01000002">
    <property type="protein sequence ID" value="RAL26386.1"/>
    <property type="molecule type" value="Genomic_DNA"/>
</dbReference>
<dbReference type="OrthoDB" id="494155at2"/>
<name>A0A364K7W1_9BACL</name>
<reference evidence="2 3" key="2">
    <citation type="submission" date="2018-06" db="EMBL/GenBank/DDBJ databases">
        <authorList>
            <person name="Zhirakovskaya E."/>
        </authorList>
    </citation>
    <scope>NUCLEOTIDE SEQUENCE [LARGE SCALE GENOMIC DNA]</scope>
    <source>
        <strain evidence="2 3">FBKL4.011</strain>
    </source>
</reference>